<reference evidence="1" key="1">
    <citation type="submission" date="2021-01" db="EMBL/GenBank/DDBJ databases">
        <title>Whole genome shotgun sequence of Virgisporangium aliadipatigenens NBRC 105644.</title>
        <authorList>
            <person name="Komaki H."/>
            <person name="Tamura T."/>
        </authorList>
    </citation>
    <scope>NUCLEOTIDE SEQUENCE</scope>
    <source>
        <strain evidence="1">NBRC 105644</strain>
    </source>
</reference>
<sequence length="92" mass="9993">MVLAAHHQWGERFVEHQAGMFAAVIADRGLLLALARLPNGSKTSLPFECLDLVVRGEDLSQPVVTDDLSGGRLLVRSFDAGAPEVVRPNRCQ</sequence>
<proteinExistence type="predicted"/>
<dbReference type="InterPro" id="IPR029055">
    <property type="entry name" value="Ntn_hydrolases_N"/>
</dbReference>
<comment type="caution">
    <text evidence="1">The sequence shown here is derived from an EMBL/GenBank/DDBJ whole genome shotgun (WGS) entry which is preliminary data.</text>
</comment>
<dbReference type="Proteomes" id="UP000619260">
    <property type="component" value="Unassembled WGS sequence"/>
</dbReference>
<organism evidence="1 2">
    <name type="scientific">Virgisporangium aliadipatigenens</name>
    <dbReference type="NCBI Taxonomy" id="741659"/>
    <lineage>
        <taxon>Bacteria</taxon>
        <taxon>Bacillati</taxon>
        <taxon>Actinomycetota</taxon>
        <taxon>Actinomycetes</taxon>
        <taxon>Micromonosporales</taxon>
        <taxon>Micromonosporaceae</taxon>
        <taxon>Virgisporangium</taxon>
    </lineage>
</organism>
<accession>A0A8J3YGS7</accession>
<evidence type="ECO:0000313" key="1">
    <source>
        <dbReference type="EMBL" id="GIJ43686.1"/>
    </source>
</evidence>
<gene>
    <name evidence="1" type="ORF">Val02_05720</name>
</gene>
<dbReference type="EMBL" id="BOPF01000002">
    <property type="protein sequence ID" value="GIJ43686.1"/>
    <property type="molecule type" value="Genomic_DNA"/>
</dbReference>
<evidence type="ECO:0000313" key="2">
    <source>
        <dbReference type="Proteomes" id="UP000619260"/>
    </source>
</evidence>
<name>A0A8J3YGS7_9ACTN</name>
<dbReference type="RefSeq" id="WP_239151767.1">
    <property type="nucleotide sequence ID" value="NZ_BOPF01000002.1"/>
</dbReference>
<protein>
    <submittedName>
        <fullName evidence="1">Uncharacterized protein</fullName>
    </submittedName>
</protein>
<keyword evidence="2" id="KW-1185">Reference proteome</keyword>
<dbReference type="AlphaFoldDB" id="A0A8J3YGS7"/>
<dbReference type="Gene3D" id="3.60.20.10">
    <property type="entry name" value="Glutamine Phosphoribosylpyrophosphate, subunit 1, domain 1"/>
    <property type="match status" value="1"/>
</dbReference>